<protein>
    <recommendedName>
        <fullName evidence="7">Trigger factor</fullName>
    </recommendedName>
</protein>
<feature type="domain" description="Trigger factor ribosome-binding bacterial" evidence="3">
    <location>
        <begin position="79"/>
        <end position="171"/>
    </location>
</feature>
<dbReference type="RefSeq" id="WP_211872171.1">
    <property type="nucleotide sequence ID" value="NZ_JAAEDH010000001.1"/>
</dbReference>
<dbReference type="InterPro" id="IPR036611">
    <property type="entry name" value="Trigger_fac_ribosome-bd_sf"/>
</dbReference>
<keyword evidence="1" id="KW-0697">Rotamase</keyword>
<evidence type="ECO:0000259" key="4">
    <source>
        <dbReference type="Pfam" id="PF05698"/>
    </source>
</evidence>
<dbReference type="Pfam" id="PF05698">
    <property type="entry name" value="Trigger_C"/>
    <property type="match status" value="1"/>
</dbReference>
<keyword evidence="2" id="KW-0413">Isomerase</keyword>
<dbReference type="SUPFAM" id="SSF109998">
    <property type="entry name" value="Triger factor/SurA peptide-binding domain-like"/>
    <property type="match status" value="1"/>
</dbReference>
<keyword evidence="6" id="KW-1185">Reference proteome</keyword>
<dbReference type="SUPFAM" id="SSF102735">
    <property type="entry name" value="Trigger factor ribosome-binding domain"/>
    <property type="match status" value="1"/>
</dbReference>
<reference evidence="5" key="1">
    <citation type="submission" date="2020-01" db="EMBL/GenBank/DDBJ databases">
        <authorList>
            <person name="Rat A."/>
        </authorList>
    </citation>
    <scope>NUCLEOTIDE SEQUENCE</scope>
    <source>
        <strain evidence="5">LMG 28251</strain>
    </source>
</reference>
<dbReference type="InterPro" id="IPR027304">
    <property type="entry name" value="Trigger_fact/SurA_dom_sf"/>
</dbReference>
<accession>A0AAF1KH49</accession>
<evidence type="ECO:0000313" key="5">
    <source>
        <dbReference type="EMBL" id="MBR0653459.1"/>
    </source>
</evidence>
<gene>
    <name evidence="5" type="ORF">GXW79_00050</name>
</gene>
<proteinExistence type="predicted"/>
<dbReference type="Gene3D" id="1.10.3120.10">
    <property type="entry name" value="Trigger factor, C-terminal domain"/>
    <property type="match status" value="1"/>
</dbReference>
<evidence type="ECO:0000256" key="1">
    <source>
        <dbReference type="ARBA" id="ARBA00023110"/>
    </source>
</evidence>
<dbReference type="EMBL" id="JAAEDH010000001">
    <property type="protein sequence ID" value="MBR0653459.1"/>
    <property type="molecule type" value="Genomic_DNA"/>
</dbReference>
<evidence type="ECO:0008006" key="7">
    <source>
        <dbReference type="Google" id="ProtNLM"/>
    </source>
</evidence>
<dbReference type="InterPro" id="IPR008880">
    <property type="entry name" value="Trigger_fac_C"/>
</dbReference>
<reference evidence="5" key="2">
    <citation type="journal article" date="2021" name="Syst. Appl. Microbiol.">
        <title>Roseomonas hellenica sp. nov., isolated from roots of wild-growing Alkanna tinctoria.</title>
        <authorList>
            <person name="Rat A."/>
            <person name="Naranjo H.D."/>
            <person name="Lebbe L."/>
            <person name="Cnockaert M."/>
            <person name="Krigas N."/>
            <person name="Grigoriadou K."/>
            <person name="Maloupa E."/>
            <person name="Willems A."/>
        </authorList>
    </citation>
    <scope>NUCLEOTIDE SEQUENCE</scope>
    <source>
        <strain evidence="5">LMG 28251</strain>
    </source>
</reference>
<evidence type="ECO:0000313" key="6">
    <source>
        <dbReference type="Proteomes" id="UP001196068"/>
    </source>
</evidence>
<dbReference type="InterPro" id="IPR008881">
    <property type="entry name" value="Trigger_fac_ribosome-bd_bac"/>
</dbReference>
<comment type="caution">
    <text evidence="5">The sequence shown here is derived from an EMBL/GenBank/DDBJ whole genome shotgun (WGS) entry which is preliminary data.</text>
</comment>
<dbReference type="GO" id="GO:0006457">
    <property type="term" value="P:protein folding"/>
    <property type="evidence" value="ECO:0007669"/>
    <property type="project" value="InterPro"/>
</dbReference>
<dbReference type="GO" id="GO:0015031">
    <property type="term" value="P:protein transport"/>
    <property type="evidence" value="ECO:0007669"/>
    <property type="project" value="InterPro"/>
</dbReference>
<dbReference type="AlphaFoldDB" id="A0AAF1KH49"/>
<evidence type="ECO:0000259" key="3">
    <source>
        <dbReference type="Pfam" id="PF05697"/>
    </source>
</evidence>
<evidence type="ECO:0000256" key="2">
    <source>
        <dbReference type="ARBA" id="ARBA00023235"/>
    </source>
</evidence>
<dbReference type="GO" id="GO:0003755">
    <property type="term" value="F:peptidyl-prolyl cis-trans isomerase activity"/>
    <property type="evidence" value="ECO:0007669"/>
    <property type="project" value="UniProtKB-KW"/>
</dbReference>
<sequence length="644" mass="67953">MAGCACCRVCPGIDAAPPADAAHATLTPAMEIAELPREGLLRRFRVVLPPGPIGTECARRLAELAAGLDQNGALPEAQRSAMLRRSEAAIHADILGQAIERAIANILRDFGIRPAARPSITLEPRATDGAHVVAISLEALPEVTPPELGTITLDCVTAEPDAAEVDAALQALRRRHGVWHALNDAGAAPGDEITCDISAWVAPNLLRNPGAQCVDEHGQALPLHWELLPHGTLVPRVAGSGMTDGHGYLDLRYQGRVTPDTPAVLAFDARNAVPAAPGQLFTLMADIRLVAGVLPQDVEVTLSLDEFAGPAPRALGAHAARVMPGDGADSPALVSLAAQAGADAALSHIRAALYVGGTAHDAVDFTLRVASPCLLSPTLPPATPHPALRAERFAWRLGEDGALPGLDPELAGLRPGEVRRVSLTAPLRSAALPDELAGRELVVEARAHALRRLELPPLDEEFAKLCGQTDLAALRVSLADDLRQEFAAMTVRLLRHALLARLADADAAQGLPPSLVEAEYRMLAKTAPQSEGATLRALAERRLRLRMVLRKLGEGFGLNIAARDLEAALTQEAARFPGQEAEALAFLRGNAAAARRVADQLWTRRVIEHALTRVQLREQVVSASALRDAATRAAAGPGLDDAHG</sequence>
<dbReference type="InterPro" id="IPR037041">
    <property type="entry name" value="Trigger_fac_C_sf"/>
</dbReference>
<feature type="domain" description="Trigger factor C-terminal" evidence="4">
    <location>
        <begin position="471"/>
        <end position="611"/>
    </location>
</feature>
<organism evidence="5 6">
    <name type="scientific">Plastoroseomonas arctica</name>
    <dbReference type="NCBI Taxonomy" id="1509237"/>
    <lineage>
        <taxon>Bacteria</taxon>
        <taxon>Pseudomonadati</taxon>
        <taxon>Pseudomonadota</taxon>
        <taxon>Alphaproteobacteria</taxon>
        <taxon>Acetobacterales</taxon>
        <taxon>Acetobacteraceae</taxon>
        <taxon>Plastoroseomonas</taxon>
    </lineage>
</organism>
<name>A0AAF1KH49_9PROT</name>
<dbReference type="Proteomes" id="UP001196068">
    <property type="component" value="Unassembled WGS sequence"/>
</dbReference>
<dbReference type="Pfam" id="PF05697">
    <property type="entry name" value="Trigger_N"/>
    <property type="match status" value="1"/>
</dbReference>